<organism evidence="1 2">
    <name type="scientific">Pristionchus mayeri</name>
    <dbReference type="NCBI Taxonomy" id="1317129"/>
    <lineage>
        <taxon>Eukaryota</taxon>
        <taxon>Metazoa</taxon>
        <taxon>Ecdysozoa</taxon>
        <taxon>Nematoda</taxon>
        <taxon>Chromadorea</taxon>
        <taxon>Rhabditida</taxon>
        <taxon>Rhabditina</taxon>
        <taxon>Diplogasteromorpha</taxon>
        <taxon>Diplogasteroidea</taxon>
        <taxon>Neodiplogasteridae</taxon>
        <taxon>Pristionchus</taxon>
    </lineage>
</organism>
<feature type="non-terminal residue" evidence="1">
    <location>
        <position position="82"/>
    </location>
</feature>
<gene>
    <name evidence="1" type="ORF">PMAYCL1PPCAC_00944</name>
</gene>
<reference evidence="2" key="1">
    <citation type="submission" date="2022-10" db="EMBL/GenBank/DDBJ databases">
        <title>Genome assembly of Pristionchus species.</title>
        <authorList>
            <person name="Yoshida K."/>
            <person name="Sommer R.J."/>
        </authorList>
    </citation>
    <scope>NUCLEOTIDE SEQUENCE [LARGE SCALE GENOMIC DNA]</scope>
    <source>
        <strain evidence="2">RS5460</strain>
    </source>
</reference>
<comment type="caution">
    <text evidence="1">The sequence shown here is derived from an EMBL/GenBank/DDBJ whole genome shotgun (WGS) entry which is preliminary data.</text>
</comment>
<keyword evidence="2" id="KW-1185">Reference proteome</keyword>
<protein>
    <submittedName>
        <fullName evidence="1">Uncharacterized protein</fullName>
    </submittedName>
</protein>
<sequence>ANTGGPAKYYVDNSMIGFESSFTVQNDNGLSVRIAGDYSITSANNEVTLSVNEMEYTLNGTDHAYSLSYEQQYLEKSPVQIG</sequence>
<evidence type="ECO:0000313" key="1">
    <source>
        <dbReference type="EMBL" id="GMR30749.1"/>
    </source>
</evidence>
<accession>A0AAN4YZN4</accession>
<dbReference type="Proteomes" id="UP001328107">
    <property type="component" value="Unassembled WGS sequence"/>
</dbReference>
<dbReference type="AlphaFoldDB" id="A0AAN4YZN4"/>
<evidence type="ECO:0000313" key="2">
    <source>
        <dbReference type="Proteomes" id="UP001328107"/>
    </source>
</evidence>
<proteinExistence type="predicted"/>
<name>A0AAN4YZN4_9BILA</name>
<dbReference type="EMBL" id="BTRK01000001">
    <property type="protein sequence ID" value="GMR30749.1"/>
    <property type="molecule type" value="Genomic_DNA"/>
</dbReference>
<feature type="non-terminal residue" evidence="1">
    <location>
        <position position="1"/>
    </location>
</feature>